<feature type="domain" description="HTH araC/xylS-type" evidence="9">
    <location>
        <begin position="1268"/>
        <end position="1367"/>
    </location>
</feature>
<dbReference type="Proteomes" id="UP001597051">
    <property type="component" value="Unassembled WGS sequence"/>
</dbReference>
<dbReference type="Pfam" id="PF07494">
    <property type="entry name" value="Reg_prop"/>
    <property type="match status" value="2"/>
</dbReference>
<dbReference type="PROSITE" id="PS50110">
    <property type="entry name" value="RESPONSE_REGULATORY"/>
    <property type="match status" value="1"/>
</dbReference>
<keyword evidence="13" id="KW-1185">Reference proteome</keyword>
<keyword evidence="8" id="KW-1133">Transmembrane helix</keyword>
<dbReference type="SUPFAM" id="SSF50998">
    <property type="entry name" value="Quinoprotein alcohol dehydrogenase-like"/>
    <property type="match status" value="1"/>
</dbReference>
<dbReference type="Pfam" id="PF12833">
    <property type="entry name" value="HTH_18"/>
    <property type="match status" value="1"/>
</dbReference>
<dbReference type="Gene3D" id="1.10.287.130">
    <property type="match status" value="1"/>
</dbReference>
<feature type="domain" description="Response regulatory" evidence="11">
    <location>
        <begin position="1121"/>
        <end position="1236"/>
    </location>
</feature>
<dbReference type="Gene3D" id="2.60.40.10">
    <property type="entry name" value="Immunoglobulins"/>
    <property type="match status" value="1"/>
</dbReference>
<evidence type="ECO:0000256" key="7">
    <source>
        <dbReference type="SAM" id="Coils"/>
    </source>
</evidence>
<proteinExistence type="predicted"/>
<evidence type="ECO:0000256" key="8">
    <source>
        <dbReference type="SAM" id="Phobius"/>
    </source>
</evidence>
<evidence type="ECO:0000256" key="6">
    <source>
        <dbReference type="PROSITE-ProRule" id="PRU00169"/>
    </source>
</evidence>
<dbReference type="SMART" id="SM00448">
    <property type="entry name" value="REC"/>
    <property type="match status" value="1"/>
</dbReference>
<comment type="catalytic activity">
    <reaction evidence="1">
        <text>ATP + protein L-histidine = ADP + protein N-phospho-L-histidine.</text>
        <dbReference type="EC" id="2.7.13.3"/>
    </reaction>
</comment>
<sequence>MQRILTLLITLFFYVYSYGIQSYVVNFKNIDSKQGLSQNGITSIFQDRDGYMWFGTHYGLNHYDGISIRSFYAGNSFNELSDNNINSITQDLAGNIWIATEQGLTVYNPITHKLYNLKKYNHKNSVFGQNIQSIKLIDGKIMFTSQIGLWSINSGKELFTEENTKSICEKSIRYKIPTNLDLESLKIHEKDKNGNYWLTNKNQVILTKISSNKLIVLAKIRIEPSADVTLSAFFQDNFSNIWIGTQNNGLFHLKGEKGNYLITKIYPKKDSAINFSRIANIIQDRQNNLIVTSRADGAIKINEEALRKNDFTSSTINEIDLPTRKIKSIFISRDKTLWIGSLGNGVFFQNNSGLKFKNYQIKDYKNNSIVSNTRSIIKDDNDNLWVGTLFEGLFIYDTSNQTIVKSILNGKSIFALSKIDNKHILVGASDGLYLVTFKKNNYITKKLNTNNETNPIVFSIAHVNNHYWLGTDNNLMSFTLTNDFELVNRVTYKNLIPSSLNSINFVRIVKYDPIHNFLWIGTQTKGLVVAKLNNDFTIKNFFHYNQKPNSLDTNDYICDILLDNKNNGWIGTKKGLFQIKLSKDGAASKINKFTIRDGLPSNLIQSIETDKQGNIWIGTNKGLVKLNQAYKTTIYDINDGIQNYEFSEHSSYSDPNGLLYFGGINGISEFAPNKTKQVNYNEPVNIRDIIVNGINVNDRRPKNDSTSLTLRHFENNLKINFLSPYYYNQKNCKYAYILEGFDQNWLMASASVYATNYKNLPVGNYTFKIKVSNEDGTWGSDYTLLTIEIKPSFWLTFPAFCLYIIVLYFLIILISSITKKRLEKKNKAQLEKQYHEQMEKINESKLEFFINISHEIRTPLTLILCSIEKLISNFKLNPKQEKEVLTIDKNVNNLLELTNELLAIHKMETGNYQLKVQKSDMILFLKNIKIAFKGLANSKEIKISIDAYMPELFIWFDKNALGKIMYNLVSNGIKHTNKGGKLVIKLFPSTDKGFLTIMVIDNGAGIDASFLSKIFNRFYHHGGNMDRYVNGFGIGLSLTKSMIELHKGTISVSSELNKGTIFTLNLPMDENAYSDEEKSDRILWDNDMPKTLSASNFDESNEVVNDKLVDKNVEFNAEKPTILYVDDNIDLIENMADYFTDNYNIYTAENGEIGVEMANKLQPDIIISDVIMPIMSGLELCKTLKNDIKTSHIPIILLTAQGDMNTQFEGVNSGADYFVPKPFNIKILNLTIKNLIESRNKVKNLFLTNKYKDAGDLTTNSKDKEFIEKLLKYVNDNIEVDNLNIINISNEFSMSRSTFFRKVKMITGTTGKEFIDSVRLKKATILLLESDLNVSEIAYAIGHSNPQYFSKWFKSHCKMSPSEYILKYKLKD</sequence>
<dbReference type="SUPFAM" id="SSF47384">
    <property type="entry name" value="Homodimeric domain of signal transducing histidine kinase"/>
    <property type="match status" value="1"/>
</dbReference>
<dbReference type="InterPro" id="IPR036097">
    <property type="entry name" value="HisK_dim/P_sf"/>
</dbReference>
<dbReference type="InterPro" id="IPR011110">
    <property type="entry name" value="Reg_prop"/>
</dbReference>
<dbReference type="InterPro" id="IPR004358">
    <property type="entry name" value="Sig_transdc_His_kin-like_C"/>
</dbReference>
<dbReference type="EC" id="2.7.13.3" evidence="2"/>
<evidence type="ECO:0000256" key="2">
    <source>
        <dbReference type="ARBA" id="ARBA00012438"/>
    </source>
</evidence>
<keyword evidence="7" id="KW-0175">Coiled coil</keyword>
<dbReference type="InterPro" id="IPR018060">
    <property type="entry name" value="HTH_AraC"/>
</dbReference>
<dbReference type="PROSITE" id="PS01124">
    <property type="entry name" value="HTH_ARAC_FAMILY_2"/>
    <property type="match status" value="1"/>
</dbReference>
<dbReference type="Pfam" id="PF07495">
    <property type="entry name" value="Y_Y_Y"/>
    <property type="match status" value="1"/>
</dbReference>
<dbReference type="Gene3D" id="1.10.10.60">
    <property type="entry name" value="Homeodomain-like"/>
    <property type="match status" value="2"/>
</dbReference>
<dbReference type="SMART" id="SM00342">
    <property type="entry name" value="HTH_ARAC"/>
    <property type="match status" value="1"/>
</dbReference>
<evidence type="ECO:0000313" key="12">
    <source>
        <dbReference type="EMBL" id="MFD0982868.1"/>
    </source>
</evidence>
<dbReference type="PANTHER" id="PTHR43547">
    <property type="entry name" value="TWO-COMPONENT HISTIDINE KINASE"/>
    <property type="match status" value="1"/>
</dbReference>
<evidence type="ECO:0000256" key="4">
    <source>
        <dbReference type="ARBA" id="ARBA00023015"/>
    </source>
</evidence>
<dbReference type="SMART" id="SM00387">
    <property type="entry name" value="HATPase_c"/>
    <property type="match status" value="1"/>
</dbReference>
<feature type="transmembrane region" description="Helical" evidence="8">
    <location>
        <begin position="793"/>
        <end position="817"/>
    </location>
</feature>
<dbReference type="Gene3D" id="3.30.565.10">
    <property type="entry name" value="Histidine kinase-like ATPase, C-terminal domain"/>
    <property type="match status" value="1"/>
</dbReference>
<keyword evidence="5" id="KW-0804">Transcription</keyword>
<evidence type="ECO:0000256" key="1">
    <source>
        <dbReference type="ARBA" id="ARBA00000085"/>
    </source>
</evidence>
<dbReference type="Gene3D" id="3.40.50.2300">
    <property type="match status" value="1"/>
</dbReference>
<accession>A0ABW3IXE4</accession>
<dbReference type="Gene3D" id="2.130.10.10">
    <property type="entry name" value="YVTN repeat-like/Quinoprotein amine dehydrogenase"/>
    <property type="match status" value="2"/>
</dbReference>
<dbReference type="SUPFAM" id="SSF46689">
    <property type="entry name" value="Homeodomain-like"/>
    <property type="match status" value="1"/>
</dbReference>
<dbReference type="InterPro" id="IPR036890">
    <property type="entry name" value="HATPase_C_sf"/>
</dbReference>
<dbReference type="CDD" id="cd00082">
    <property type="entry name" value="HisKA"/>
    <property type="match status" value="1"/>
</dbReference>
<keyword evidence="4" id="KW-0805">Transcription regulation</keyword>
<protein>
    <recommendedName>
        <fullName evidence="2">histidine kinase</fullName>
        <ecNumber evidence="2">2.7.13.3</ecNumber>
    </recommendedName>
</protein>
<reference evidence="13" key="1">
    <citation type="journal article" date="2019" name="Int. J. Syst. Evol. Microbiol.">
        <title>The Global Catalogue of Microorganisms (GCM) 10K type strain sequencing project: providing services to taxonomists for standard genome sequencing and annotation.</title>
        <authorList>
            <consortium name="The Broad Institute Genomics Platform"/>
            <consortium name="The Broad Institute Genome Sequencing Center for Infectious Disease"/>
            <person name="Wu L."/>
            <person name="Ma J."/>
        </authorList>
    </citation>
    <scope>NUCLEOTIDE SEQUENCE [LARGE SCALE GENOMIC DNA]</scope>
    <source>
        <strain evidence="13">CECT 7649</strain>
    </source>
</reference>
<comment type="caution">
    <text evidence="12">The sequence shown here is derived from an EMBL/GenBank/DDBJ whole genome shotgun (WGS) entry which is preliminary data.</text>
</comment>
<dbReference type="SMART" id="SM00388">
    <property type="entry name" value="HisKA"/>
    <property type="match status" value="1"/>
</dbReference>
<dbReference type="Pfam" id="PF00512">
    <property type="entry name" value="HisKA"/>
    <property type="match status" value="1"/>
</dbReference>
<dbReference type="InterPro" id="IPR005467">
    <property type="entry name" value="His_kinase_dom"/>
</dbReference>
<dbReference type="SUPFAM" id="SSF52172">
    <property type="entry name" value="CheY-like"/>
    <property type="match status" value="1"/>
</dbReference>
<dbReference type="InterPro" id="IPR003661">
    <property type="entry name" value="HisK_dim/P_dom"/>
</dbReference>
<feature type="domain" description="Histidine kinase" evidence="10">
    <location>
        <begin position="851"/>
        <end position="1070"/>
    </location>
</feature>
<dbReference type="InterPro" id="IPR001789">
    <property type="entry name" value="Sig_transdc_resp-reg_receiver"/>
</dbReference>
<feature type="coiled-coil region" evidence="7">
    <location>
        <begin position="820"/>
        <end position="847"/>
    </location>
</feature>
<dbReference type="InterPro" id="IPR015943">
    <property type="entry name" value="WD40/YVTN_repeat-like_dom_sf"/>
</dbReference>
<dbReference type="InterPro" id="IPR009057">
    <property type="entry name" value="Homeodomain-like_sf"/>
</dbReference>
<evidence type="ECO:0000259" key="11">
    <source>
        <dbReference type="PROSITE" id="PS50110"/>
    </source>
</evidence>
<dbReference type="CDD" id="cd00075">
    <property type="entry name" value="HATPase"/>
    <property type="match status" value="1"/>
</dbReference>
<dbReference type="SUPFAM" id="SSF55874">
    <property type="entry name" value="ATPase domain of HSP90 chaperone/DNA topoisomerase II/histidine kinase"/>
    <property type="match status" value="1"/>
</dbReference>
<dbReference type="InterPro" id="IPR011123">
    <property type="entry name" value="Y_Y_Y"/>
</dbReference>
<evidence type="ECO:0000256" key="5">
    <source>
        <dbReference type="ARBA" id="ARBA00023163"/>
    </source>
</evidence>
<feature type="modified residue" description="4-aspartylphosphate" evidence="6">
    <location>
        <position position="1169"/>
    </location>
</feature>
<evidence type="ECO:0000259" key="10">
    <source>
        <dbReference type="PROSITE" id="PS50109"/>
    </source>
</evidence>
<keyword evidence="8" id="KW-0812">Transmembrane</keyword>
<evidence type="ECO:0000313" key="13">
    <source>
        <dbReference type="Proteomes" id="UP001597051"/>
    </source>
</evidence>
<keyword evidence="8" id="KW-0472">Membrane</keyword>
<dbReference type="RefSeq" id="WP_379753794.1">
    <property type="nucleotide sequence ID" value="NZ_JBHSYB010000010.1"/>
</dbReference>
<dbReference type="InterPro" id="IPR011047">
    <property type="entry name" value="Quinoprotein_ADH-like_sf"/>
</dbReference>
<evidence type="ECO:0000259" key="9">
    <source>
        <dbReference type="PROSITE" id="PS01124"/>
    </source>
</evidence>
<name>A0ABW3IXE4_9FLAO</name>
<evidence type="ECO:0000256" key="3">
    <source>
        <dbReference type="ARBA" id="ARBA00022553"/>
    </source>
</evidence>
<dbReference type="PRINTS" id="PR00344">
    <property type="entry name" value="BCTRLSENSOR"/>
</dbReference>
<dbReference type="SUPFAM" id="SSF63829">
    <property type="entry name" value="Calcium-dependent phosphotriesterase"/>
    <property type="match status" value="2"/>
</dbReference>
<dbReference type="Pfam" id="PF02518">
    <property type="entry name" value="HATPase_c"/>
    <property type="match status" value="1"/>
</dbReference>
<dbReference type="InterPro" id="IPR013783">
    <property type="entry name" value="Ig-like_fold"/>
</dbReference>
<dbReference type="PROSITE" id="PS50109">
    <property type="entry name" value="HIS_KIN"/>
    <property type="match status" value="1"/>
</dbReference>
<dbReference type="Pfam" id="PF00072">
    <property type="entry name" value="Response_reg"/>
    <property type="match status" value="1"/>
</dbReference>
<gene>
    <name evidence="12" type="ORF">ACFQ0S_00085</name>
</gene>
<dbReference type="InterPro" id="IPR011006">
    <property type="entry name" value="CheY-like_superfamily"/>
</dbReference>
<keyword evidence="3 6" id="KW-0597">Phosphoprotein</keyword>
<dbReference type="InterPro" id="IPR003594">
    <property type="entry name" value="HATPase_dom"/>
</dbReference>
<organism evidence="12 13">
    <name type="scientific">Flavobacterium myungsuense</name>
    <dbReference type="NCBI Taxonomy" id="651823"/>
    <lineage>
        <taxon>Bacteria</taxon>
        <taxon>Pseudomonadati</taxon>
        <taxon>Bacteroidota</taxon>
        <taxon>Flavobacteriia</taxon>
        <taxon>Flavobacteriales</taxon>
        <taxon>Flavobacteriaceae</taxon>
        <taxon>Flavobacterium</taxon>
    </lineage>
</organism>
<dbReference type="PANTHER" id="PTHR43547:SF2">
    <property type="entry name" value="HYBRID SIGNAL TRANSDUCTION HISTIDINE KINASE C"/>
    <property type="match status" value="1"/>
</dbReference>
<dbReference type="EMBL" id="JBHTIZ010000001">
    <property type="protein sequence ID" value="MFD0982868.1"/>
    <property type="molecule type" value="Genomic_DNA"/>
</dbReference>